<dbReference type="PANTHER" id="PTHR43176">
    <property type="entry name" value="3-HYDROXYISOBUTYRYL-COA HYDROLASE-RELATED"/>
    <property type="match status" value="1"/>
</dbReference>
<evidence type="ECO:0000313" key="6">
    <source>
        <dbReference type="EMBL" id="TPX77068.1"/>
    </source>
</evidence>
<dbReference type="Proteomes" id="UP000320333">
    <property type="component" value="Unassembled WGS sequence"/>
</dbReference>
<dbReference type="EMBL" id="QEAP01000029">
    <property type="protein sequence ID" value="TPX77068.1"/>
    <property type="molecule type" value="Genomic_DNA"/>
</dbReference>
<accession>A0A507FNM7</accession>
<feature type="domain" description="Enoyl-CoA hydratase/isomerase" evidence="5">
    <location>
        <begin position="39"/>
        <end position="366"/>
    </location>
</feature>
<sequence>MLKFRRLSTSTGSGITTPFMDISQHFHPVTPLVHAHGRVLVLNNPKMDADMMASVAKHVEEWDKDKNVHVITLVKRSNVPVFCGGLNGISLHITYIGMLLVISSAVPFEADWEQALEQATLLAHQIASLNTPFVSIMDGPTHGLGASLSLHAPFRIATETSSISFREGPCGILGLGVPGTAFAMKHLLLDPYSKDMALGKYLALTGTVLNGLEAVLAGIATTKVPSDRISPLVKRLCESKSSDLRILDMAIEEFGASSPSVEDWGNWRLGGEVSEAIHRLLFTNYGCFKQESLHDIIAALHAENTEWSKATLQEIEKQSPTVLDLSIESFNLVQPPTIDLLTSFKTDLNILRNIETIPDFTASVKQESERNSASPGLPAQFALDPELVNRDSWLGSELDEANAAIELPVWKPDLKSHLALASNARNRKSWLTKGKYLVKPFVEEEVDPTKQAIDGETSIWINRSFTAYPHRVVTSLPQVRDVQIVIKGEAAGSGDVAMTRSEALAYFTSNWNNFLDEQRFLHPISASPLENWRLEDSDGISLRSETPSDVPFYPSKFYDPSRIDDPFTTGEEGKDRYSIRRKDIWGLRQRIEHILDFYTEVVNDFALQRIMSGWAQIHRQVERQSSQRNGRIELDENEIEDDDGNSSWEDENGSDDDDDDDDEDDEGIDPGFEMDPFEDGEGLGDEGDEEAHYFDGLSSESDFDESDDGELSDVETRDLRYRGIFNSMEANSATCLSACLRSFAKIIQDACSSLSLTVGVDKKRLAITSNLVDHLYDTLVEADLMEIAKGVEMDSLWFGGRLPNHPMFMSGWKGNPFRIMKNGAFRVPRDSELYDLTEPFSSHLEISAAKSVDSLKDLYRELHAVWLTRQAALMSHLAGQDSATSPMIQDAVNFGCELMAKCAISQCYKVDWLPDWHTSSKFQQQQSDFNSNSGGASSFDESFMSNDVDPNDPIAPILLHSPPLHFIVTEKGHPYQWAHSASDAYHQQCARYLVLGPSEPVSFFPLSETQQPLPNSRVFPQGVISGTPMTIHLQRPMTVLGKYLLRGGENRVSDYRSASQRVDLGLFGSCDAPDVFPFTRYLARNEDDIVTPRAEALMSLPTQVVSMDMAYGFLAIGFDDGLLAGFCVEDGLPRVVLYVTAAYRFDMFNSVHLSRRAVRKTEDDMIDDEEMEYEYTLIVTRNSGFVDVHIMSKHTPEPIHESEDTTAHERPLPAMSPCHPLATSCFETLGGFHAPVNDARLSPDGKYLACVGDSGGAWIANVKYASEEDGNDMMGQDYSDDSSLPKRVFGSLQKIDMDSDPANVPLSQSSVLHEARRERTGAHARNASNLTMQYLSWSCDSRFFAATTDTYPWVFIFDALKGGAIVFRLDAATPTYAVSFHPSKPHLLAFSNRLGYVHVVDMSEYLMSSFMPPATQQNPNLKPMHPSHFVYPPRQILRHDYKVPVEPRSGSYPDLTALARDRSHPDDLTRNLRGVGTQGLPSGGGTRLNSTETAPPPLDNTNSFNTVSCKINGLLWSDDGERLYVSTNRRVLMHSVMDRTAPSLAECVSRETVWDRRGETAPLGANAEEKEILERFANELLREKRWAGHW</sequence>
<feature type="region of interest" description="Disordered" evidence="4">
    <location>
        <begin position="621"/>
        <end position="692"/>
    </location>
</feature>
<feature type="compositionally biased region" description="Acidic residues" evidence="4">
    <location>
        <begin position="635"/>
        <end position="668"/>
    </location>
</feature>
<keyword evidence="7" id="KW-1185">Reference proteome</keyword>
<dbReference type="EC" id="3.1.2.4" evidence="2"/>
<gene>
    <name evidence="6" type="ORF">CcCBS67573_g01649</name>
</gene>
<dbReference type="InterPro" id="IPR029045">
    <property type="entry name" value="ClpP/crotonase-like_dom_sf"/>
</dbReference>
<evidence type="ECO:0000256" key="3">
    <source>
        <dbReference type="ARBA" id="ARBA00022801"/>
    </source>
</evidence>
<feature type="compositionally biased region" description="Acidic residues" evidence="4">
    <location>
        <begin position="675"/>
        <end position="689"/>
    </location>
</feature>
<reference evidence="6 7" key="1">
    <citation type="journal article" date="2019" name="Sci. Rep.">
        <title>Comparative genomics of chytrid fungi reveal insights into the obligate biotrophic and pathogenic lifestyle of Synchytrium endobioticum.</title>
        <authorList>
            <person name="van de Vossenberg B.T.L.H."/>
            <person name="Warris S."/>
            <person name="Nguyen H.D.T."/>
            <person name="van Gent-Pelzer M.P.E."/>
            <person name="Joly D.L."/>
            <person name="van de Geest H.C."/>
            <person name="Bonants P.J.M."/>
            <person name="Smith D.S."/>
            <person name="Levesque C.A."/>
            <person name="van der Lee T.A.J."/>
        </authorList>
    </citation>
    <scope>NUCLEOTIDE SEQUENCE [LARGE SCALE GENOMIC DNA]</scope>
    <source>
        <strain evidence="6 7">CBS 675.73</strain>
    </source>
</reference>
<dbReference type="GO" id="GO:0006574">
    <property type="term" value="P:L-valine catabolic process"/>
    <property type="evidence" value="ECO:0007669"/>
    <property type="project" value="TreeGrafter"/>
</dbReference>
<dbReference type="InterPro" id="IPR015943">
    <property type="entry name" value="WD40/YVTN_repeat-like_dom_sf"/>
</dbReference>
<comment type="caution">
    <text evidence="6">The sequence shown here is derived from an EMBL/GenBank/DDBJ whole genome shotgun (WGS) entry which is preliminary data.</text>
</comment>
<dbReference type="Pfam" id="PF16113">
    <property type="entry name" value="ECH_2"/>
    <property type="match status" value="1"/>
</dbReference>
<dbReference type="PANTHER" id="PTHR43176:SF3">
    <property type="entry name" value="3-HYDROXYISOBUTYRYL-COA HYDROLASE, MITOCHONDRIAL"/>
    <property type="match status" value="1"/>
</dbReference>
<keyword evidence="3" id="KW-0378">Hydrolase</keyword>
<evidence type="ECO:0000256" key="4">
    <source>
        <dbReference type="SAM" id="MobiDB-lite"/>
    </source>
</evidence>
<feature type="region of interest" description="Disordered" evidence="4">
    <location>
        <begin position="1464"/>
        <end position="1501"/>
    </location>
</feature>
<evidence type="ECO:0000313" key="7">
    <source>
        <dbReference type="Proteomes" id="UP000320333"/>
    </source>
</evidence>
<dbReference type="CDD" id="cd06558">
    <property type="entry name" value="crotonase-like"/>
    <property type="match status" value="1"/>
</dbReference>
<dbReference type="SUPFAM" id="SSF52096">
    <property type="entry name" value="ClpP/crotonase"/>
    <property type="match status" value="1"/>
</dbReference>
<dbReference type="SUPFAM" id="SSF82171">
    <property type="entry name" value="DPP6 N-terminal domain-like"/>
    <property type="match status" value="1"/>
</dbReference>
<name>A0A507FNM7_9FUNG</name>
<dbReference type="GO" id="GO:0003860">
    <property type="term" value="F:3-hydroxyisobutyryl-CoA hydrolase activity"/>
    <property type="evidence" value="ECO:0007669"/>
    <property type="project" value="UniProtKB-EC"/>
</dbReference>
<dbReference type="Gene3D" id="3.90.226.10">
    <property type="entry name" value="2-enoyl-CoA Hydratase, Chain A, domain 1"/>
    <property type="match status" value="1"/>
</dbReference>
<feature type="compositionally biased region" description="Polar residues" evidence="4">
    <location>
        <begin position="1487"/>
        <end position="1501"/>
    </location>
</feature>
<proteinExistence type="predicted"/>
<evidence type="ECO:0000256" key="2">
    <source>
        <dbReference type="ARBA" id="ARBA00011915"/>
    </source>
</evidence>
<dbReference type="STRING" id="246404.A0A507FNM7"/>
<protein>
    <recommendedName>
        <fullName evidence="2">3-hydroxyisobutyryl-CoA hydrolase</fullName>
        <ecNumber evidence="2">3.1.2.4</ecNumber>
    </recommendedName>
</protein>
<dbReference type="OrthoDB" id="2137924at2759"/>
<dbReference type="InterPro" id="IPR045004">
    <property type="entry name" value="ECH_dom"/>
</dbReference>
<dbReference type="Gene3D" id="2.130.10.10">
    <property type="entry name" value="YVTN repeat-like/Quinoprotein amine dehydrogenase"/>
    <property type="match status" value="1"/>
</dbReference>
<evidence type="ECO:0000259" key="5">
    <source>
        <dbReference type="Pfam" id="PF16113"/>
    </source>
</evidence>
<organism evidence="6 7">
    <name type="scientific">Chytriomyces confervae</name>
    <dbReference type="NCBI Taxonomy" id="246404"/>
    <lineage>
        <taxon>Eukaryota</taxon>
        <taxon>Fungi</taxon>
        <taxon>Fungi incertae sedis</taxon>
        <taxon>Chytridiomycota</taxon>
        <taxon>Chytridiomycota incertae sedis</taxon>
        <taxon>Chytridiomycetes</taxon>
        <taxon>Chytridiales</taxon>
        <taxon>Chytriomycetaceae</taxon>
        <taxon>Chytriomyces</taxon>
    </lineage>
</organism>
<dbReference type="GO" id="GO:0005739">
    <property type="term" value="C:mitochondrion"/>
    <property type="evidence" value="ECO:0007669"/>
    <property type="project" value="TreeGrafter"/>
</dbReference>
<dbReference type="InterPro" id="IPR032259">
    <property type="entry name" value="HIBYL-CoA-H"/>
</dbReference>
<comment type="catalytic activity">
    <reaction evidence="1">
        <text>3-hydroxy-2-methylpropanoyl-CoA + H2O = 3-hydroxy-2-methylpropanoate + CoA + H(+)</text>
        <dbReference type="Rhea" id="RHEA:20888"/>
        <dbReference type="ChEBI" id="CHEBI:11805"/>
        <dbReference type="ChEBI" id="CHEBI:15377"/>
        <dbReference type="ChEBI" id="CHEBI:15378"/>
        <dbReference type="ChEBI" id="CHEBI:57287"/>
        <dbReference type="ChEBI" id="CHEBI:57340"/>
        <dbReference type="EC" id="3.1.2.4"/>
    </reaction>
</comment>
<evidence type="ECO:0000256" key="1">
    <source>
        <dbReference type="ARBA" id="ARBA00001709"/>
    </source>
</evidence>